<evidence type="ECO:0000313" key="2">
    <source>
        <dbReference type="EMBL" id="HFQ78845.1"/>
    </source>
</evidence>
<dbReference type="InterPro" id="IPR020568">
    <property type="entry name" value="Ribosomal_Su5_D2-typ_SF"/>
</dbReference>
<dbReference type="PANTHER" id="PTHR42282:SF1">
    <property type="entry name" value="PANTOATE KINASE"/>
    <property type="match status" value="1"/>
</dbReference>
<dbReference type="EMBL" id="DTDH01000129">
    <property type="protein sequence ID" value="HGT98590.1"/>
    <property type="molecule type" value="Genomic_DNA"/>
</dbReference>
<evidence type="ECO:0000259" key="1">
    <source>
        <dbReference type="Pfam" id="PF00288"/>
    </source>
</evidence>
<proteinExistence type="predicted"/>
<dbReference type="InterPro" id="IPR012043">
    <property type="entry name" value="PoK"/>
</dbReference>
<dbReference type="SUPFAM" id="SSF54211">
    <property type="entry name" value="Ribosomal protein S5 domain 2-like"/>
    <property type="match status" value="1"/>
</dbReference>
<organism evidence="3">
    <name type="scientific">Ignisphaera aggregans</name>
    <dbReference type="NCBI Taxonomy" id="334771"/>
    <lineage>
        <taxon>Archaea</taxon>
        <taxon>Thermoproteota</taxon>
        <taxon>Thermoprotei</taxon>
        <taxon>Desulfurococcales</taxon>
        <taxon>Desulfurococcaceae</taxon>
        <taxon>Ignisphaera</taxon>
    </lineage>
</organism>
<dbReference type="PANTHER" id="PTHR42282">
    <property type="entry name" value="PANTOATE KINASE-RELATED"/>
    <property type="match status" value="1"/>
</dbReference>
<dbReference type="Gene3D" id="3.30.230.10">
    <property type="match status" value="1"/>
</dbReference>
<dbReference type="EMBL" id="DTAU01000078">
    <property type="protein sequence ID" value="HFQ78845.1"/>
    <property type="molecule type" value="Genomic_DNA"/>
</dbReference>
<accession>A0A7J3MYQ1</accession>
<feature type="domain" description="GHMP kinase N-terminal" evidence="1">
    <location>
        <begin position="96"/>
        <end position="146"/>
    </location>
</feature>
<gene>
    <name evidence="2" type="ORF">ENT99_03975</name>
    <name evidence="3" type="ORF">ENU64_04090</name>
</gene>
<dbReference type="InterPro" id="IPR006204">
    <property type="entry name" value="GHMP_kinase_N_dom"/>
</dbReference>
<dbReference type="AlphaFoldDB" id="A0A7J3MYQ1"/>
<name>A0A7J3MYQ1_9CREN</name>
<evidence type="ECO:0000313" key="3">
    <source>
        <dbReference type="EMBL" id="HGT98590.1"/>
    </source>
</evidence>
<dbReference type="Pfam" id="PF00288">
    <property type="entry name" value="GHMP_kinases_N"/>
    <property type="match status" value="1"/>
</dbReference>
<sequence length="321" mass="34505">MDREERTVKVKARASSGLSGFFVPHITGSLETTGAAGGGLGIDSTITVEISLEALDRSQGSVALLNIINGVEVNSCLARYIVEKILSISEEKSNRIIIKQSISVPIGGGYGTSGGSAVAISFALAKALNVPLDFYTITEIAHEADIVCKTGLGTVVGIVKPCNGITIVRKPGGPRYAEIMCIPIDDSLLALTAFYKPIPKNTILTNLEDLEKVRAIGLETLRKIELNPTPETFIDNCYRFAIDSKIMTPTVRNTIELLNKVEGVIGASMNMIGEALFALIDKNVVDNAVEAVMTTDPKWIYIWRPGNNGIDIEVIKHSETT</sequence>
<dbReference type="InterPro" id="IPR014721">
    <property type="entry name" value="Ribsml_uS5_D2-typ_fold_subgr"/>
</dbReference>
<dbReference type="GO" id="GO:0005524">
    <property type="term" value="F:ATP binding"/>
    <property type="evidence" value="ECO:0007669"/>
    <property type="project" value="InterPro"/>
</dbReference>
<reference evidence="3" key="1">
    <citation type="journal article" date="2020" name="mSystems">
        <title>Genome- and Community-Level Interaction Insights into Carbon Utilization and Element Cycling Functions of Hydrothermarchaeota in Hydrothermal Sediment.</title>
        <authorList>
            <person name="Zhou Z."/>
            <person name="Liu Y."/>
            <person name="Xu W."/>
            <person name="Pan J."/>
            <person name="Luo Z.H."/>
            <person name="Li M."/>
        </authorList>
    </citation>
    <scope>NUCLEOTIDE SEQUENCE [LARGE SCALE GENOMIC DNA]</scope>
    <source>
        <strain evidence="2">SpSt-629</strain>
        <strain evidence="3">SpSt-688</strain>
    </source>
</reference>
<protein>
    <recommendedName>
        <fullName evidence="1">GHMP kinase N-terminal domain-containing protein</fullName>
    </recommendedName>
</protein>
<comment type="caution">
    <text evidence="3">The sequence shown here is derived from an EMBL/GenBank/DDBJ whole genome shotgun (WGS) entry which is preliminary data.</text>
</comment>